<dbReference type="SMART" id="SM00267">
    <property type="entry name" value="GGDEF"/>
    <property type="match status" value="1"/>
</dbReference>
<dbReference type="GO" id="GO:0071111">
    <property type="term" value="F:cyclic-guanylate-specific phosphodiesterase activity"/>
    <property type="evidence" value="ECO:0007669"/>
    <property type="project" value="InterPro"/>
</dbReference>
<dbReference type="AlphaFoldDB" id="A0A411WZE2"/>
<dbReference type="EMBL" id="CP036401">
    <property type="protein sequence ID" value="QBI02068.1"/>
    <property type="molecule type" value="Genomic_DNA"/>
</dbReference>
<dbReference type="PROSITE" id="PS50883">
    <property type="entry name" value="EAL"/>
    <property type="match status" value="1"/>
</dbReference>
<sequence length="605" mass="66314">MDVWIERDESEHRRVRELSRYALALDKPDPQLRFIVELAVQTMGADIGGISLVYRSHIWLPVTVGISLREIERGASFCSELVASESDFFEVEDALAHDWSAAKPVVREPPHCRHYAGVALYGNRGYQLGTLWVMWRAPGRLEAAQRTMLQGLARLVADTLELRYCDAVTGMYNRGAFVQHLQHAKGEAGRRELAVGYVDLTGFHQINEVHGRGAGDATLAEIAARIIGWAGPDSLLGHLGGDRFAFALLDHTGMDRLQALCHAIDVPVTLPSDRTQALHARIGIVRETLPTPVAAAALLDMAETAAASIGDVAGFSVVREYGSELRERSWFLHDLLGVLEGQPGTGRLSMHYQPQVNFAKQKLIGLEALVRWEHPQRGAVPPSTFVPLAESSGNSHALDMLVMGQVCRDMRGWMDAGLPQVPVSLNFSRSTLLHPGLPDAVKALLDEHGLPGALLEVEVTESQLLEAPEALGDRVAALRRLGLRIAIDDFGIGYSNLDAIGTLPFDRLKVDRRFVHGVADSAVTASLFRLIQGVAEVSDAELLCEGLERQVDLDWLRHQHAYCVQGWYFCSALPPQGVEQLLRAWGQRARHAAGGGDVRELFVGA</sequence>
<proteinExistence type="predicted"/>
<dbReference type="InterPro" id="IPR035919">
    <property type="entry name" value="EAL_sf"/>
</dbReference>
<evidence type="ECO:0000313" key="3">
    <source>
        <dbReference type="EMBL" id="GGY65310.1"/>
    </source>
</evidence>
<dbReference type="Gene3D" id="3.30.70.270">
    <property type="match status" value="1"/>
</dbReference>
<dbReference type="PANTHER" id="PTHR33121">
    <property type="entry name" value="CYCLIC DI-GMP PHOSPHODIESTERASE PDEF"/>
    <property type="match status" value="1"/>
</dbReference>
<evidence type="ECO:0000259" key="1">
    <source>
        <dbReference type="PROSITE" id="PS50883"/>
    </source>
</evidence>
<dbReference type="Gene3D" id="3.30.450.40">
    <property type="match status" value="1"/>
</dbReference>
<dbReference type="Pfam" id="PF00990">
    <property type="entry name" value="GGDEF"/>
    <property type="match status" value="1"/>
</dbReference>
<gene>
    <name evidence="4" type="ORF">EYF70_15305</name>
    <name evidence="3" type="ORF">GCM10007387_54530</name>
</gene>
<dbReference type="SUPFAM" id="SSF141868">
    <property type="entry name" value="EAL domain-like"/>
    <property type="match status" value="1"/>
</dbReference>
<dbReference type="InterPro" id="IPR029787">
    <property type="entry name" value="Nucleotide_cyclase"/>
</dbReference>
<feature type="domain" description="GGDEF" evidence="2">
    <location>
        <begin position="191"/>
        <end position="323"/>
    </location>
</feature>
<dbReference type="NCBIfam" id="TIGR00254">
    <property type="entry name" value="GGDEF"/>
    <property type="match status" value="1"/>
</dbReference>
<dbReference type="SUPFAM" id="SSF55781">
    <property type="entry name" value="GAF domain-like"/>
    <property type="match status" value="1"/>
</dbReference>
<dbReference type="InterPro" id="IPR001633">
    <property type="entry name" value="EAL_dom"/>
</dbReference>
<protein>
    <submittedName>
        <fullName evidence="4">GGDEF and EAL domain-containing protein</fullName>
    </submittedName>
    <submittedName>
        <fullName evidence="3">Sensor domain-containing phosphodiesterase</fullName>
    </submittedName>
</protein>
<keyword evidence="5" id="KW-1185">Reference proteome</keyword>
<organism evidence="3 6">
    <name type="scientific">Pseudoduganella albidiflava</name>
    <dbReference type="NCBI Taxonomy" id="321983"/>
    <lineage>
        <taxon>Bacteria</taxon>
        <taxon>Pseudomonadati</taxon>
        <taxon>Pseudomonadota</taxon>
        <taxon>Betaproteobacteria</taxon>
        <taxon>Burkholderiales</taxon>
        <taxon>Oxalobacteraceae</taxon>
        <taxon>Telluria group</taxon>
        <taxon>Pseudoduganella</taxon>
    </lineage>
</organism>
<evidence type="ECO:0000259" key="2">
    <source>
        <dbReference type="PROSITE" id="PS50887"/>
    </source>
</evidence>
<dbReference type="InterPro" id="IPR000160">
    <property type="entry name" value="GGDEF_dom"/>
</dbReference>
<dbReference type="Proteomes" id="UP000628442">
    <property type="component" value="Unassembled WGS sequence"/>
</dbReference>
<accession>A0A411WZE2</accession>
<evidence type="ECO:0000313" key="5">
    <source>
        <dbReference type="Proteomes" id="UP000292307"/>
    </source>
</evidence>
<dbReference type="InterPro" id="IPR029016">
    <property type="entry name" value="GAF-like_dom_sf"/>
</dbReference>
<feature type="domain" description="EAL" evidence="1">
    <location>
        <begin position="328"/>
        <end position="586"/>
    </location>
</feature>
<reference evidence="3" key="1">
    <citation type="journal article" date="2014" name="Int. J. Syst. Evol. Microbiol.">
        <title>Complete genome sequence of Corynebacterium casei LMG S-19264T (=DSM 44701T), isolated from a smear-ripened cheese.</title>
        <authorList>
            <consortium name="US DOE Joint Genome Institute (JGI-PGF)"/>
            <person name="Walter F."/>
            <person name="Albersmeier A."/>
            <person name="Kalinowski J."/>
            <person name="Ruckert C."/>
        </authorList>
    </citation>
    <scope>NUCLEOTIDE SEQUENCE</scope>
    <source>
        <strain evidence="3">KCTC 12343</strain>
    </source>
</reference>
<dbReference type="Pfam" id="PF00563">
    <property type="entry name" value="EAL"/>
    <property type="match status" value="1"/>
</dbReference>
<name>A0A411WZE2_9BURK</name>
<dbReference type="CDD" id="cd01948">
    <property type="entry name" value="EAL"/>
    <property type="match status" value="1"/>
</dbReference>
<dbReference type="PROSITE" id="PS50887">
    <property type="entry name" value="GGDEF"/>
    <property type="match status" value="1"/>
</dbReference>
<dbReference type="InterPro" id="IPR050706">
    <property type="entry name" value="Cyclic-di-GMP_PDE-like"/>
</dbReference>
<dbReference type="CDD" id="cd01949">
    <property type="entry name" value="GGDEF"/>
    <property type="match status" value="1"/>
</dbReference>
<dbReference type="InterPro" id="IPR043128">
    <property type="entry name" value="Rev_trsase/Diguanyl_cyclase"/>
</dbReference>
<dbReference type="Proteomes" id="UP000292307">
    <property type="component" value="Chromosome"/>
</dbReference>
<dbReference type="Gene3D" id="3.20.20.450">
    <property type="entry name" value="EAL domain"/>
    <property type="match status" value="1"/>
</dbReference>
<evidence type="ECO:0000313" key="4">
    <source>
        <dbReference type="EMBL" id="QBI02068.1"/>
    </source>
</evidence>
<reference evidence="3" key="3">
    <citation type="submission" date="2022-12" db="EMBL/GenBank/DDBJ databases">
        <authorList>
            <person name="Sun Q."/>
            <person name="Kim S."/>
        </authorList>
    </citation>
    <scope>NUCLEOTIDE SEQUENCE</scope>
    <source>
        <strain evidence="3">KCTC 12343</strain>
    </source>
</reference>
<dbReference type="PANTHER" id="PTHR33121:SF70">
    <property type="entry name" value="SIGNALING PROTEIN YKOW"/>
    <property type="match status" value="1"/>
</dbReference>
<dbReference type="RefSeq" id="WP_131146184.1">
    <property type="nucleotide sequence ID" value="NZ_BMWV01000019.1"/>
</dbReference>
<dbReference type="SUPFAM" id="SSF55073">
    <property type="entry name" value="Nucleotide cyclase"/>
    <property type="match status" value="1"/>
</dbReference>
<dbReference type="EMBL" id="BMWV01000019">
    <property type="protein sequence ID" value="GGY65310.1"/>
    <property type="molecule type" value="Genomic_DNA"/>
</dbReference>
<dbReference type="OrthoDB" id="9813903at2"/>
<evidence type="ECO:0000313" key="6">
    <source>
        <dbReference type="Proteomes" id="UP000628442"/>
    </source>
</evidence>
<dbReference type="SMART" id="SM00052">
    <property type="entry name" value="EAL"/>
    <property type="match status" value="1"/>
</dbReference>
<reference evidence="4 5" key="2">
    <citation type="submission" date="2019-02" db="EMBL/GenBank/DDBJ databases">
        <title>Draft Genome Sequences of Six Type Strains of the Genus Massilia.</title>
        <authorList>
            <person name="Miess H."/>
            <person name="Frediansyhah A."/>
            <person name="Gross H."/>
        </authorList>
    </citation>
    <scope>NUCLEOTIDE SEQUENCE [LARGE SCALE GENOMIC DNA]</scope>
    <source>
        <strain evidence="4 5">DSM 17472</strain>
    </source>
</reference>